<dbReference type="EMBL" id="JAVRJZ010000012">
    <property type="protein sequence ID" value="KAK2715864.1"/>
    <property type="molecule type" value="Genomic_DNA"/>
</dbReference>
<evidence type="ECO:0000313" key="8">
    <source>
        <dbReference type="EMBL" id="KAK2715864.1"/>
    </source>
</evidence>
<dbReference type="InterPro" id="IPR036236">
    <property type="entry name" value="Znf_C2H2_sf"/>
</dbReference>
<keyword evidence="9" id="KW-1185">Reference proteome</keyword>
<dbReference type="PANTHER" id="PTHR13173:SF10">
    <property type="entry name" value="WW DOMAIN-BINDING PROTEIN 4"/>
    <property type="match status" value="1"/>
</dbReference>
<comment type="subcellular location">
    <subcellularLocation>
        <location evidence="1">Nucleus</location>
    </subcellularLocation>
</comment>
<evidence type="ECO:0008006" key="10">
    <source>
        <dbReference type="Google" id="ProtNLM"/>
    </source>
</evidence>
<dbReference type="GO" id="GO:0071011">
    <property type="term" value="C:precatalytic spliceosome"/>
    <property type="evidence" value="ECO:0007669"/>
    <property type="project" value="TreeGrafter"/>
</dbReference>
<dbReference type="SMART" id="SM00451">
    <property type="entry name" value="ZnF_U1"/>
    <property type="match status" value="1"/>
</dbReference>
<dbReference type="PROSITE" id="PS01159">
    <property type="entry name" value="WW_DOMAIN_1"/>
    <property type="match status" value="1"/>
</dbReference>
<feature type="domain" description="WW" evidence="6">
    <location>
        <begin position="109"/>
        <end position="136"/>
    </location>
</feature>
<protein>
    <recommendedName>
        <fullName evidence="10">WW domain-binding protein 4</fullName>
    </recommendedName>
</protein>
<dbReference type="InterPro" id="IPR001202">
    <property type="entry name" value="WW_dom"/>
</dbReference>
<dbReference type="Pfam" id="PF00397">
    <property type="entry name" value="WW"/>
    <property type="match status" value="1"/>
</dbReference>
<sequence length="228" mass="26692">MSEYWKSTPKKFCDFCKCWIADNKASVQFHESGKNHKENVTKKITDLRKKGIKEKQEKDEFDEEMRRIEEAALEAYQSDVYKNPDMTGFEVQQKVEEVTGEKIEKECDWYEAKSDEGHIYYWNIKTQATQWEKPAYGYFTLEEQQKRDEKPLEDVKKNLVSEEEKNDKPKGIKLSKPTLIFKKKVSKEEKKVVSKEEVSTPIAYGPVPAGDPYGGWETRVKPISSWPS</sequence>
<organism evidence="8 9">
    <name type="scientific">Artemia franciscana</name>
    <name type="common">Brine shrimp</name>
    <name type="synonym">Artemia sanfranciscana</name>
    <dbReference type="NCBI Taxonomy" id="6661"/>
    <lineage>
        <taxon>Eukaryota</taxon>
        <taxon>Metazoa</taxon>
        <taxon>Ecdysozoa</taxon>
        <taxon>Arthropoda</taxon>
        <taxon>Crustacea</taxon>
        <taxon>Branchiopoda</taxon>
        <taxon>Anostraca</taxon>
        <taxon>Artemiidae</taxon>
        <taxon>Artemia</taxon>
    </lineage>
</organism>
<dbReference type="GO" id="GO:0000398">
    <property type="term" value="P:mRNA splicing, via spliceosome"/>
    <property type="evidence" value="ECO:0007669"/>
    <property type="project" value="InterPro"/>
</dbReference>
<evidence type="ECO:0000259" key="7">
    <source>
        <dbReference type="PROSITE" id="PS50171"/>
    </source>
</evidence>
<dbReference type="Gene3D" id="3.30.160.60">
    <property type="entry name" value="Classic Zinc Finger"/>
    <property type="match status" value="1"/>
</dbReference>
<dbReference type="PROSITE" id="PS50171">
    <property type="entry name" value="ZF_MATRIN"/>
    <property type="match status" value="1"/>
</dbReference>
<dbReference type="SUPFAM" id="SSF51045">
    <property type="entry name" value="WW domain"/>
    <property type="match status" value="1"/>
</dbReference>
<proteinExistence type="predicted"/>
<dbReference type="GO" id="GO:0003723">
    <property type="term" value="F:RNA binding"/>
    <property type="evidence" value="ECO:0007669"/>
    <property type="project" value="TreeGrafter"/>
</dbReference>
<evidence type="ECO:0000256" key="2">
    <source>
        <dbReference type="ARBA" id="ARBA00022723"/>
    </source>
</evidence>
<dbReference type="Pfam" id="PF06220">
    <property type="entry name" value="zf-U1"/>
    <property type="match status" value="1"/>
</dbReference>
<keyword evidence="4" id="KW-0862">Zinc</keyword>
<dbReference type="AlphaFoldDB" id="A0AA88HTB4"/>
<dbReference type="CDD" id="cd00201">
    <property type="entry name" value="WW"/>
    <property type="match status" value="1"/>
</dbReference>
<evidence type="ECO:0000259" key="6">
    <source>
        <dbReference type="PROSITE" id="PS50020"/>
    </source>
</evidence>
<evidence type="ECO:0000256" key="5">
    <source>
        <dbReference type="ARBA" id="ARBA00023242"/>
    </source>
</evidence>
<gene>
    <name evidence="8" type="ORF">QYM36_010431</name>
</gene>
<feature type="domain" description="Matrin-type" evidence="7">
    <location>
        <begin position="11"/>
        <end position="42"/>
    </location>
</feature>
<dbReference type="PROSITE" id="PS50020">
    <property type="entry name" value="WW_DOMAIN_2"/>
    <property type="match status" value="1"/>
</dbReference>
<dbReference type="GO" id="GO:0008270">
    <property type="term" value="F:zinc ion binding"/>
    <property type="evidence" value="ECO:0007669"/>
    <property type="project" value="UniProtKB-KW"/>
</dbReference>
<dbReference type="InterPro" id="IPR036020">
    <property type="entry name" value="WW_dom_sf"/>
</dbReference>
<keyword evidence="3" id="KW-0863">Zinc-finger</keyword>
<evidence type="ECO:0000313" key="9">
    <source>
        <dbReference type="Proteomes" id="UP001187531"/>
    </source>
</evidence>
<accession>A0AA88HTB4</accession>
<dbReference type="InterPro" id="IPR003604">
    <property type="entry name" value="Matrin/U1-like-C_Znf_C2H2"/>
</dbReference>
<keyword evidence="5" id="KW-0539">Nucleus</keyword>
<evidence type="ECO:0000256" key="4">
    <source>
        <dbReference type="ARBA" id="ARBA00022833"/>
    </source>
</evidence>
<dbReference type="InterPro" id="IPR013085">
    <property type="entry name" value="U1-CZ_Znf_C2H2"/>
</dbReference>
<dbReference type="SUPFAM" id="SSF57667">
    <property type="entry name" value="beta-beta-alpha zinc fingers"/>
    <property type="match status" value="1"/>
</dbReference>
<evidence type="ECO:0000256" key="3">
    <source>
        <dbReference type="ARBA" id="ARBA00022771"/>
    </source>
</evidence>
<dbReference type="InterPro" id="IPR040023">
    <property type="entry name" value="WBP4"/>
</dbReference>
<name>A0AA88HTB4_ARTSF</name>
<comment type="caution">
    <text evidence="8">The sequence shown here is derived from an EMBL/GenBank/DDBJ whole genome shotgun (WGS) entry which is preliminary data.</text>
</comment>
<dbReference type="PANTHER" id="PTHR13173">
    <property type="entry name" value="WW DOMAIN BINDING PROTEIN 4"/>
    <property type="match status" value="1"/>
</dbReference>
<evidence type="ECO:0000256" key="1">
    <source>
        <dbReference type="ARBA" id="ARBA00004123"/>
    </source>
</evidence>
<dbReference type="SMART" id="SM00456">
    <property type="entry name" value="WW"/>
    <property type="match status" value="1"/>
</dbReference>
<dbReference type="InterPro" id="IPR000690">
    <property type="entry name" value="Matrin/U1-C_Znf_C2H2"/>
</dbReference>
<reference evidence="8" key="1">
    <citation type="submission" date="2023-07" db="EMBL/GenBank/DDBJ databases">
        <title>Chromosome-level genome assembly of Artemia franciscana.</title>
        <authorList>
            <person name="Jo E."/>
        </authorList>
    </citation>
    <scope>NUCLEOTIDE SEQUENCE</scope>
    <source>
        <tissue evidence="8">Whole body</tissue>
    </source>
</reference>
<keyword evidence="2" id="KW-0479">Metal-binding</keyword>
<dbReference type="Proteomes" id="UP001187531">
    <property type="component" value="Unassembled WGS sequence"/>
</dbReference>
<dbReference type="Gene3D" id="2.20.70.10">
    <property type="match status" value="1"/>
</dbReference>